<dbReference type="InterPro" id="IPR010534">
    <property type="entry name" value="Phage_933W_GpQ"/>
</dbReference>
<dbReference type="GO" id="GO:0060567">
    <property type="term" value="P:negative regulation of termination of DNA-templated transcription"/>
    <property type="evidence" value="ECO:0007669"/>
    <property type="project" value="InterPro"/>
</dbReference>
<accession>B4ETH8</accession>
<comment type="similarity">
    <text evidence="1">Belongs to the phage antitermination Q type 1 family.</text>
</comment>
<dbReference type="EMBL" id="AM942759">
    <property type="protein sequence ID" value="CAR42119.1"/>
    <property type="molecule type" value="Genomic_DNA"/>
</dbReference>
<dbReference type="eggNOG" id="ENOG5031HHM">
    <property type="taxonomic scope" value="Bacteria"/>
</dbReference>
<keyword evidence="6" id="KW-1185">Reference proteome</keyword>
<reference evidence="5 6" key="1">
    <citation type="journal article" date="2008" name="J. Bacteriol.">
        <title>Complete genome sequence of uropathogenic Proteus mirabilis, a master of both adherence and motility.</title>
        <authorList>
            <person name="Pearson M.M."/>
            <person name="Sebaihia M."/>
            <person name="Churcher C."/>
            <person name="Quail M.A."/>
            <person name="Seshasayee A.S."/>
            <person name="Luscombe N.M."/>
            <person name="Abdellah Z."/>
            <person name="Arrosmith C."/>
            <person name="Atkin B."/>
            <person name="Chillingworth T."/>
            <person name="Hauser H."/>
            <person name="Jagels K."/>
            <person name="Moule S."/>
            <person name="Mungall K."/>
            <person name="Norbertczak H."/>
            <person name="Rabbinowitsch E."/>
            <person name="Walker D."/>
            <person name="Whithead S."/>
            <person name="Thomson N.R."/>
            <person name="Rather P.N."/>
            <person name="Parkhill J."/>
            <person name="Mobley H.L."/>
        </authorList>
    </citation>
    <scope>NUCLEOTIDE SEQUENCE [LARGE SCALE GENOMIC DNA]</scope>
    <source>
        <strain evidence="5 6">HI4320</strain>
    </source>
</reference>
<dbReference type="RefSeq" id="WP_004247847.1">
    <property type="nucleotide sequence ID" value="NC_010554.1"/>
</dbReference>
<dbReference type="AlphaFoldDB" id="B4ETH8"/>
<evidence type="ECO:0000256" key="4">
    <source>
        <dbReference type="ARBA" id="ARBA00023163"/>
    </source>
</evidence>
<dbReference type="Proteomes" id="UP000008319">
    <property type="component" value="Chromosome"/>
</dbReference>
<dbReference type="KEGG" id="pmr:PMI0957"/>
<keyword evidence="3" id="KW-0238">DNA-binding</keyword>
<name>B4ETH8_PROMH</name>
<dbReference type="GO" id="GO:0003677">
    <property type="term" value="F:DNA binding"/>
    <property type="evidence" value="ECO:0007669"/>
    <property type="project" value="UniProtKB-KW"/>
</dbReference>
<gene>
    <name evidence="5" type="ordered locus">PMI0957</name>
</gene>
<dbReference type="HOGENOM" id="CLU_129825_0_0_6"/>
<evidence type="ECO:0000256" key="2">
    <source>
        <dbReference type="ARBA" id="ARBA00023015"/>
    </source>
</evidence>
<dbReference type="EnsemblBacteria" id="CAR42119">
    <property type="protein sequence ID" value="CAR42119"/>
    <property type="gene ID" value="PMI0957"/>
</dbReference>
<keyword evidence="2" id="KW-0805">Transcription regulation</keyword>
<dbReference type="PATRIC" id="fig|529507.6.peg.928"/>
<evidence type="ECO:0000256" key="3">
    <source>
        <dbReference type="ARBA" id="ARBA00023125"/>
    </source>
</evidence>
<dbReference type="InterPro" id="IPR013324">
    <property type="entry name" value="RNA_pol_sigma_r3/r4-like"/>
</dbReference>
<dbReference type="Pfam" id="PF06530">
    <property type="entry name" value="Phage_antitermQ"/>
    <property type="match status" value="1"/>
</dbReference>
<proteinExistence type="inferred from homology"/>
<keyword evidence="4" id="KW-0804">Transcription</keyword>
<organism evidence="5 6">
    <name type="scientific">Proteus mirabilis (strain HI4320)</name>
    <dbReference type="NCBI Taxonomy" id="529507"/>
    <lineage>
        <taxon>Bacteria</taxon>
        <taxon>Pseudomonadati</taxon>
        <taxon>Pseudomonadota</taxon>
        <taxon>Gammaproteobacteria</taxon>
        <taxon>Enterobacterales</taxon>
        <taxon>Morganellaceae</taxon>
        <taxon>Proteus</taxon>
    </lineage>
</organism>
<protein>
    <submittedName>
        <fullName evidence="5">Probable phage antitermination protein</fullName>
    </submittedName>
</protein>
<evidence type="ECO:0000256" key="1">
    <source>
        <dbReference type="ARBA" id="ARBA00010234"/>
    </source>
</evidence>
<evidence type="ECO:0000313" key="6">
    <source>
        <dbReference type="Proteomes" id="UP000008319"/>
    </source>
</evidence>
<dbReference type="GeneID" id="6803468"/>
<evidence type="ECO:0000313" key="5">
    <source>
        <dbReference type="EMBL" id="CAR42119.1"/>
    </source>
</evidence>
<sequence length="132" mass="14957">MRDIQQVLERWGAWASDVQSGVDYSHIAAGFKGVLPYQSSSRISCCDDDGMIIDATIARLQQLRREEELNALILHYIYQCSKRSIARRWKVSESRVRQIIQIAEGFVEGGLAMLDSGLVMDHEVACNKKQVK</sequence>
<dbReference type="SUPFAM" id="SSF88659">
    <property type="entry name" value="Sigma3 and sigma4 domains of RNA polymerase sigma factors"/>
    <property type="match status" value="1"/>
</dbReference>